<sequence>MSDYRDDAHDQQCSQLGTPSDHGFVADFVSMYCTKCFIKRLDVADFPEFFKKLLEVWREHNVLYREFVKADSWFVRMLPLVETSRFRIIHLPNGEWAELQLERAKSEFHLRRKPQLVFITPRRCSCRASGRRAAIDRFLDSPDENLTPHSHDTTISVTE</sequence>
<protein>
    <submittedName>
        <fullName evidence="1">Uncharacterized protein</fullName>
    </submittedName>
</protein>
<evidence type="ECO:0000313" key="2">
    <source>
        <dbReference type="Proteomes" id="UP000317909"/>
    </source>
</evidence>
<dbReference type="AlphaFoldDB" id="A0A517TRF7"/>
<keyword evidence="2" id="KW-1185">Reference proteome</keyword>
<reference evidence="1 2" key="1">
    <citation type="submission" date="2019-02" db="EMBL/GenBank/DDBJ databases">
        <title>Deep-cultivation of Planctomycetes and their phenomic and genomic characterization uncovers novel biology.</title>
        <authorList>
            <person name="Wiegand S."/>
            <person name="Jogler M."/>
            <person name="Boedeker C."/>
            <person name="Pinto D."/>
            <person name="Vollmers J."/>
            <person name="Rivas-Marin E."/>
            <person name="Kohn T."/>
            <person name="Peeters S.H."/>
            <person name="Heuer A."/>
            <person name="Rast P."/>
            <person name="Oberbeckmann S."/>
            <person name="Bunk B."/>
            <person name="Jeske O."/>
            <person name="Meyerdierks A."/>
            <person name="Storesund J.E."/>
            <person name="Kallscheuer N."/>
            <person name="Luecker S."/>
            <person name="Lage O.M."/>
            <person name="Pohl T."/>
            <person name="Merkel B.J."/>
            <person name="Hornburger P."/>
            <person name="Mueller R.-W."/>
            <person name="Bruemmer F."/>
            <person name="Labrenz M."/>
            <person name="Spormann A.M."/>
            <person name="Op den Camp H."/>
            <person name="Overmann J."/>
            <person name="Amann R."/>
            <person name="Jetten M.S.M."/>
            <person name="Mascher T."/>
            <person name="Medema M.H."/>
            <person name="Devos D.P."/>
            <person name="Kaster A.-K."/>
            <person name="Ovreas L."/>
            <person name="Rohde M."/>
            <person name="Galperin M.Y."/>
            <person name="Jogler C."/>
        </authorList>
    </citation>
    <scope>NUCLEOTIDE SEQUENCE [LARGE SCALE GENOMIC DNA]</scope>
    <source>
        <strain evidence="1 2">I41</strain>
    </source>
</reference>
<name>A0A517TRF7_9BACT</name>
<dbReference type="Proteomes" id="UP000317909">
    <property type="component" value="Chromosome"/>
</dbReference>
<evidence type="ECO:0000313" key="1">
    <source>
        <dbReference type="EMBL" id="QDT70961.1"/>
    </source>
</evidence>
<gene>
    <name evidence="1" type="ORF">I41_01160</name>
</gene>
<dbReference type="KEGG" id="llh:I41_01160"/>
<organism evidence="1 2">
    <name type="scientific">Lacipirellula limnantheis</name>
    <dbReference type="NCBI Taxonomy" id="2528024"/>
    <lineage>
        <taxon>Bacteria</taxon>
        <taxon>Pseudomonadati</taxon>
        <taxon>Planctomycetota</taxon>
        <taxon>Planctomycetia</taxon>
        <taxon>Pirellulales</taxon>
        <taxon>Lacipirellulaceae</taxon>
        <taxon>Lacipirellula</taxon>
    </lineage>
</organism>
<accession>A0A517TRF7</accession>
<proteinExistence type="predicted"/>
<dbReference type="EMBL" id="CP036339">
    <property type="protein sequence ID" value="QDT70961.1"/>
    <property type="molecule type" value="Genomic_DNA"/>
</dbReference>
<dbReference type="RefSeq" id="WP_168206582.1">
    <property type="nucleotide sequence ID" value="NZ_CP036339.1"/>
</dbReference>